<dbReference type="EMBL" id="CAJPIZ010006430">
    <property type="protein sequence ID" value="CAG2109514.1"/>
    <property type="molecule type" value="Genomic_DNA"/>
</dbReference>
<dbReference type="AlphaFoldDB" id="A0A7R9Q2K2"/>
<feature type="transmembrane region" description="Helical" evidence="1">
    <location>
        <begin position="79"/>
        <end position="96"/>
    </location>
</feature>
<evidence type="ECO:0000256" key="1">
    <source>
        <dbReference type="SAM" id="Phobius"/>
    </source>
</evidence>
<evidence type="ECO:0000313" key="3">
    <source>
        <dbReference type="Proteomes" id="UP000759131"/>
    </source>
</evidence>
<keyword evidence="1" id="KW-0812">Transmembrane</keyword>
<feature type="transmembrane region" description="Helical" evidence="1">
    <location>
        <begin position="6"/>
        <end position="23"/>
    </location>
</feature>
<feature type="transmembrane region" description="Helical" evidence="1">
    <location>
        <begin position="43"/>
        <end position="59"/>
    </location>
</feature>
<keyword evidence="1" id="KW-1133">Transmembrane helix</keyword>
<keyword evidence="3" id="KW-1185">Reference proteome</keyword>
<keyword evidence="1" id="KW-0472">Membrane</keyword>
<proteinExistence type="predicted"/>
<organism evidence="2">
    <name type="scientific">Medioppia subpectinata</name>
    <dbReference type="NCBI Taxonomy" id="1979941"/>
    <lineage>
        <taxon>Eukaryota</taxon>
        <taxon>Metazoa</taxon>
        <taxon>Ecdysozoa</taxon>
        <taxon>Arthropoda</taxon>
        <taxon>Chelicerata</taxon>
        <taxon>Arachnida</taxon>
        <taxon>Acari</taxon>
        <taxon>Acariformes</taxon>
        <taxon>Sarcoptiformes</taxon>
        <taxon>Oribatida</taxon>
        <taxon>Brachypylina</taxon>
        <taxon>Oppioidea</taxon>
        <taxon>Oppiidae</taxon>
        <taxon>Medioppia</taxon>
    </lineage>
</organism>
<protein>
    <submittedName>
        <fullName evidence="2">Uncharacterized protein</fullName>
    </submittedName>
</protein>
<reference evidence="2" key="1">
    <citation type="submission" date="2020-11" db="EMBL/GenBank/DDBJ databases">
        <authorList>
            <person name="Tran Van P."/>
        </authorList>
    </citation>
    <scope>NUCLEOTIDE SEQUENCE</scope>
</reference>
<gene>
    <name evidence="2" type="ORF">OSB1V03_LOCUS9501</name>
</gene>
<name>A0A7R9Q2K2_9ACAR</name>
<dbReference type="Proteomes" id="UP000759131">
    <property type="component" value="Unassembled WGS sequence"/>
</dbReference>
<dbReference type="EMBL" id="OC861005">
    <property type="protein sequence ID" value="CAD7629084.1"/>
    <property type="molecule type" value="Genomic_DNA"/>
</dbReference>
<accession>A0A7R9Q2K2</accession>
<sequence>MKRFSIFTDQIISVFILGLIVGFMLRKKNHMIAHMVKNKIRKLVGSVICFAISLSSFVWSEQFKDINVAPNQINLLYWHIYYIDLTVALIVSQDLLDNSLNFAKFYTSIESNIRPVKHKLKASALQFMYSMDITSDCLDSLFTWFEALKRNELWAYQMDYANETSLSPRASKDVQYFTHDCTI</sequence>
<evidence type="ECO:0000313" key="2">
    <source>
        <dbReference type="EMBL" id="CAD7629084.1"/>
    </source>
</evidence>